<feature type="region of interest" description="Disordered" evidence="1">
    <location>
        <begin position="1"/>
        <end position="21"/>
    </location>
</feature>
<protein>
    <submittedName>
        <fullName evidence="2">Uncharacterized protein</fullName>
    </submittedName>
</protein>
<name>A0A292Q727_9PEZI</name>
<keyword evidence="3" id="KW-1185">Reference proteome</keyword>
<organism evidence="2 3">
    <name type="scientific">Tuber aestivum</name>
    <name type="common">summer truffle</name>
    <dbReference type="NCBI Taxonomy" id="59557"/>
    <lineage>
        <taxon>Eukaryota</taxon>
        <taxon>Fungi</taxon>
        <taxon>Dikarya</taxon>
        <taxon>Ascomycota</taxon>
        <taxon>Pezizomycotina</taxon>
        <taxon>Pezizomycetes</taxon>
        <taxon>Pezizales</taxon>
        <taxon>Tuberaceae</taxon>
        <taxon>Tuber</taxon>
    </lineage>
</organism>
<dbReference type="Proteomes" id="UP001412239">
    <property type="component" value="Unassembled WGS sequence"/>
</dbReference>
<evidence type="ECO:0000313" key="2">
    <source>
        <dbReference type="EMBL" id="CUS14891.1"/>
    </source>
</evidence>
<accession>A0A292Q727</accession>
<dbReference type="AlphaFoldDB" id="A0A292Q727"/>
<sequence length="146" mass="16219">MHGEKKKGGGGTLILTNSPNPPYRRPDTRRVPCFGKVKRLFSGGIILSPGSWVITLGAFVCIKRGVVDMAGGERLHNCTLMSGCAVCFRPTWCPPADPYHTVDMLTREIQSTPSGTRIICLSIIRKFLIPKRGKEKKEKRQNNHMV</sequence>
<dbReference type="EMBL" id="LN890954">
    <property type="protein sequence ID" value="CUS14891.1"/>
    <property type="molecule type" value="Genomic_DNA"/>
</dbReference>
<evidence type="ECO:0000313" key="3">
    <source>
        <dbReference type="Proteomes" id="UP001412239"/>
    </source>
</evidence>
<proteinExistence type="predicted"/>
<gene>
    <name evidence="2" type="ORF">GSTUAT00000961001</name>
</gene>
<evidence type="ECO:0000256" key="1">
    <source>
        <dbReference type="SAM" id="MobiDB-lite"/>
    </source>
</evidence>
<reference evidence="2" key="1">
    <citation type="submission" date="2015-10" db="EMBL/GenBank/DDBJ databases">
        <authorList>
            <person name="Regsiter A."/>
            <person name="william w."/>
        </authorList>
    </citation>
    <scope>NUCLEOTIDE SEQUENCE</scope>
    <source>
        <strain evidence="2">Montdore</strain>
    </source>
</reference>